<dbReference type="EMBL" id="QRBI01000120">
    <property type="protein sequence ID" value="RMC06970.1"/>
    <property type="molecule type" value="Genomic_DNA"/>
</dbReference>
<gene>
    <name evidence="1" type="ORF">DUI87_16422</name>
</gene>
<reference evidence="1 2" key="1">
    <citation type="submission" date="2018-07" db="EMBL/GenBank/DDBJ databases">
        <title>A high quality draft genome assembly of the barn swallow (H. rustica rustica).</title>
        <authorList>
            <person name="Formenti G."/>
            <person name="Chiara M."/>
            <person name="Poveda L."/>
            <person name="Francoijs K.-J."/>
            <person name="Bonisoli-Alquati A."/>
            <person name="Canova L."/>
            <person name="Gianfranceschi L."/>
            <person name="Horner D.S."/>
            <person name="Saino N."/>
        </authorList>
    </citation>
    <scope>NUCLEOTIDE SEQUENCE [LARGE SCALE GENOMIC DNA]</scope>
    <source>
        <strain evidence="1">Chelidonia</strain>
        <tissue evidence="1">Blood</tissue>
    </source>
</reference>
<sequence>MRLVRDLENKPYEEHLRELGLCSLEKRRLRGDLITLYSLLKGDCGQLGVGLFLQTATDRTRGHHLRLCQGKYTLDIRKKFFMERVIRFDNPFQIPISQVELICSTSPDSITLEYRNVRQVSQFHEVEAEKSLCVGGVVQRLH</sequence>
<keyword evidence="2" id="KW-1185">Reference proteome</keyword>
<accession>A0A3M0K7D5</accession>
<dbReference type="STRING" id="333673.A0A3M0K7D5"/>
<proteinExistence type="predicted"/>
<name>A0A3M0K7D5_HIRRU</name>
<comment type="caution">
    <text evidence="1">The sequence shown here is derived from an EMBL/GenBank/DDBJ whole genome shotgun (WGS) entry which is preliminary data.</text>
</comment>
<protein>
    <submittedName>
        <fullName evidence="1">Uncharacterized protein</fullName>
    </submittedName>
</protein>
<dbReference type="AlphaFoldDB" id="A0A3M0K7D5"/>
<dbReference type="OrthoDB" id="276744at2759"/>
<dbReference type="Proteomes" id="UP000269221">
    <property type="component" value="Unassembled WGS sequence"/>
</dbReference>
<organism evidence="1 2">
    <name type="scientific">Hirundo rustica rustica</name>
    <dbReference type="NCBI Taxonomy" id="333673"/>
    <lineage>
        <taxon>Eukaryota</taxon>
        <taxon>Metazoa</taxon>
        <taxon>Chordata</taxon>
        <taxon>Craniata</taxon>
        <taxon>Vertebrata</taxon>
        <taxon>Euteleostomi</taxon>
        <taxon>Archelosauria</taxon>
        <taxon>Archosauria</taxon>
        <taxon>Dinosauria</taxon>
        <taxon>Saurischia</taxon>
        <taxon>Theropoda</taxon>
        <taxon>Coelurosauria</taxon>
        <taxon>Aves</taxon>
        <taxon>Neognathae</taxon>
        <taxon>Neoaves</taxon>
        <taxon>Telluraves</taxon>
        <taxon>Australaves</taxon>
        <taxon>Passeriformes</taxon>
        <taxon>Sylvioidea</taxon>
        <taxon>Hirundinidae</taxon>
        <taxon>Hirundo</taxon>
    </lineage>
</organism>
<evidence type="ECO:0000313" key="2">
    <source>
        <dbReference type="Proteomes" id="UP000269221"/>
    </source>
</evidence>
<evidence type="ECO:0000313" key="1">
    <source>
        <dbReference type="EMBL" id="RMC06970.1"/>
    </source>
</evidence>